<dbReference type="PANTHER" id="PTHR30011">
    <property type="entry name" value="ALKANESULFONATE MONOOXYGENASE-RELATED"/>
    <property type="match status" value="1"/>
</dbReference>
<dbReference type="AlphaFoldDB" id="A0A150PFR2"/>
<dbReference type="Gene3D" id="3.20.20.30">
    <property type="entry name" value="Luciferase-like domain"/>
    <property type="match status" value="1"/>
</dbReference>
<reference evidence="5 6" key="1">
    <citation type="submission" date="2014-02" db="EMBL/GenBank/DDBJ databases">
        <title>The small core and large imbalanced accessory genome model reveals a collaborative survival strategy of Sorangium cellulosum strains in nature.</title>
        <authorList>
            <person name="Han K."/>
            <person name="Peng R."/>
            <person name="Blom J."/>
            <person name="Li Y.-Z."/>
        </authorList>
    </citation>
    <scope>NUCLEOTIDE SEQUENCE [LARGE SCALE GENOMIC DNA]</scope>
    <source>
        <strain evidence="5 6">So0157-18</strain>
    </source>
</reference>
<dbReference type="EMBL" id="JELX01002716">
    <property type="protein sequence ID" value="KYF54490.1"/>
    <property type="molecule type" value="Genomic_DNA"/>
</dbReference>
<dbReference type="GO" id="GO:0016705">
    <property type="term" value="F:oxidoreductase activity, acting on paired donors, with incorporation or reduction of molecular oxygen"/>
    <property type="evidence" value="ECO:0007669"/>
    <property type="project" value="InterPro"/>
</dbReference>
<sequence length="197" mass="21827">MKGRMAKYGRHPDQLKIMPGVFPVVARTESEARAKYQELQELILPEVGLSLLSGLSGGVDLSGYPVDGPLPDLPETNNNKSRQALMFDIARKRNFTIRELYLWVAGARGHWTIVGSVEQIADQLEAWFTQGGADGFNVMPPWLPGGLDDFVELVIPELRRRGLFRTEYEGRTLRENLGLARPANRHASKAGSRASAA</sequence>
<keyword evidence="1" id="KW-0285">Flavoprotein</keyword>
<keyword evidence="4" id="KW-0503">Monooxygenase</keyword>
<evidence type="ECO:0000313" key="6">
    <source>
        <dbReference type="Proteomes" id="UP000075604"/>
    </source>
</evidence>
<evidence type="ECO:0000256" key="4">
    <source>
        <dbReference type="ARBA" id="ARBA00023033"/>
    </source>
</evidence>
<dbReference type="GO" id="GO:0004497">
    <property type="term" value="F:monooxygenase activity"/>
    <property type="evidence" value="ECO:0007669"/>
    <property type="project" value="UniProtKB-KW"/>
</dbReference>
<protein>
    <submittedName>
        <fullName evidence="5">Uncharacterized protein</fullName>
    </submittedName>
</protein>
<evidence type="ECO:0000313" key="5">
    <source>
        <dbReference type="EMBL" id="KYF54490.1"/>
    </source>
</evidence>
<dbReference type="PANTHER" id="PTHR30011:SF16">
    <property type="entry name" value="C2H2 FINGER DOMAIN TRANSCRIPTION FACTOR (EUROFUNG)-RELATED"/>
    <property type="match status" value="1"/>
</dbReference>
<keyword evidence="3" id="KW-0560">Oxidoreductase</keyword>
<name>A0A150PFR2_SORCE</name>
<dbReference type="InterPro" id="IPR051260">
    <property type="entry name" value="Diverse_substr_monoxygenases"/>
</dbReference>
<dbReference type="SUPFAM" id="SSF51679">
    <property type="entry name" value="Bacterial luciferase-like"/>
    <property type="match status" value="1"/>
</dbReference>
<keyword evidence="2" id="KW-0288">FMN</keyword>
<accession>A0A150PFR2</accession>
<dbReference type="InterPro" id="IPR036661">
    <property type="entry name" value="Luciferase-like_sf"/>
</dbReference>
<evidence type="ECO:0000256" key="1">
    <source>
        <dbReference type="ARBA" id="ARBA00022630"/>
    </source>
</evidence>
<evidence type="ECO:0000256" key="3">
    <source>
        <dbReference type="ARBA" id="ARBA00023002"/>
    </source>
</evidence>
<evidence type="ECO:0000256" key="2">
    <source>
        <dbReference type="ARBA" id="ARBA00022643"/>
    </source>
</evidence>
<gene>
    <name evidence="5" type="ORF">BE04_41780</name>
</gene>
<dbReference type="Proteomes" id="UP000075604">
    <property type="component" value="Unassembled WGS sequence"/>
</dbReference>
<comment type="caution">
    <text evidence="5">The sequence shown here is derived from an EMBL/GenBank/DDBJ whole genome shotgun (WGS) entry which is preliminary data.</text>
</comment>
<organism evidence="5 6">
    <name type="scientific">Sorangium cellulosum</name>
    <name type="common">Polyangium cellulosum</name>
    <dbReference type="NCBI Taxonomy" id="56"/>
    <lineage>
        <taxon>Bacteria</taxon>
        <taxon>Pseudomonadati</taxon>
        <taxon>Myxococcota</taxon>
        <taxon>Polyangia</taxon>
        <taxon>Polyangiales</taxon>
        <taxon>Polyangiaceae</taxon>
        <taxon>Sorangium</taxon>
    </lineage>
</organism>
<proteinExistence type="predicted"/>